<feature type="compositionally biased region" description="Low complexity" evidence="1">
    <location>
        <begin position="190"/>
        <end position="206"/>
    </location>
</feature>
<proteinExistence type="predicted"/>
<evidence type="ECO:0000313" key="2">
    <source>
        <dbReference type="EMBL" id="MEP0816498.1"/>
    </source>
</evidence>
<reference evidence="2 3" key="1">
    <citation type="submission" date="2022-04" db="EMBL/GenBank/DDBJ databases">
        <title>Positive selection, recombination, and allopatry shape intraspecific diversity of widespread and dominant cyanobacteria.</title>
        <authorList>
            <person name="Wei J."/>
            <person name="Shu W."/>
            <person name="Hu C."/>
        </authorList>
    </citation>
    <scope>NUCLEOTIDE SEQUENCE [LARGE SCALE GENOMIC DNA]</scope>
    <source>
        <strain evidence="2 3">GB2-A4</strain>
    </source>
</reference>
<feature type="region of interest" description="Disordered" evidence="1">
    <location>
        <begin position="265"/>
        <end position="299"/>
    </location>
</feature>
<dbReference type="Proteomes" id="UP001464891">
    <property type="component" value="Unassembled WGS sequence"/>
</dbReference>
<name>A0ABV0J3Z0_9CYAN</name>
<accession>A0ABV0J3Z0</accession>
<feature type="region of interest" description="Disordered" evidence="1">
    <location>
        <begin position="169"/>
        <end position="206"/>
    </location>
</feature>
<gene>
    <name evidence="2" type="ORF">NC998_05260</name>
</gene>
<evidence type="ECO:0000256" key="1">
    <source>
        <dbReference type="SAM" id="MobiDB-lite"/>
    </source>
</evidence>
<evidence type="ECO:0008006" key="4">
    <source>
        <dbReference type="Google" id="ProtNLM"/>
    </source>
</evidence>
<keyword evidence="3" id="KW-1185">Reference proteome</keyword>
<evidence type="ECO:0000313" key="3">
    <source>
        <dbReference type="Proteomes" id="UP001464891"/>
    </source>
</evidence>
<organism evidence="2 3">
    <name type="scientific">Trichocoleus desertorum GB2-A4</name>
    <dbReference type="NCBI Taxonomy" id="2933944"/>
    <lineage>
        <taxon>Bacteria</taxon>
        <taxon>Bacillati</taxon>
        <taxon>Cyanobacteriota</taxon>
        <taxon>Cyanophyceae</taxon>
        <taxon>Leptolyngbyales</taxon>
        <taxon>Trichocoleusaceae</taxon>
        <taxon>Trichocoleus</taxon>
    </lineage>
</organism>
<dbReference type="Gene3D" id="1.10.10.60">
    <property type="entry name" value="Homeodomain-like"/>
    <property type="match status" value="1"/>
</dbReference>
<dbReference type="RefSeq" id="WP_190433886.1">
    <property type="nucleotide sequence ID" value="NZ_JAMPKM010000002.1"/>
</dbReference>
<comment type="caution">
    <text evidence="2">The sequence shown here is derived from an EMBL/GenBank/DDBJ whole genome shotgun (WGS) entry which is preliminary data.</text>
</comment>
<sequence length="413" mass="45210">MTPRKLSESDKQNILHLYRHPGETTSTLAERYGVSNTTISRVLKSLLPEHEYEALVQQKRAARPQAGFAEFAAELAFEEFETAPVEEPVQEPVQEPIEVSEAAIAQPDIPVEAVEVTTEVTTEVELAAEEFIEVSEAAIAQPKISVEAVEVAAEVAPVETVEAVATSTPKPAIAPPITRRQRKRSGAVDEISANESEPASEPPEVVEAQLQLLEVPSVAPEVEKKPTKAPPIKVAAAPIEAEPNLGFTEASLSADLQAQAAELVDLDDDDLDDDDLDDDDLDDLDDEDEDDDDDDLDDADAFMGGQLQTQAFVRVLPLADASIPKTFYLVVDRMAELITRPLREFGDLGQIPSEDVQAKTLPIFDNHRIARRFSKRNQRVIKVPDGRVLPKVSVYLQAKGITRLLIDGQVYSL</sequence>
<dbReference type="EMBL" id="JAMPKM010000002">
    <property type="protein sequence ID" value="MEP0816498.1"/>
    <property type="molecule type" value="Genomic_DNA"/>
</dbReference>
<protein>
    <recommendedName>
        <fullName evidence="4">Transposase</fullName>
    </recommendedName>
</protein>